<evidence type="ECO:0000313" key="3">
    <source>
        <dbReference type="EMBL" id="PIB03106.1"/>
    </source>
</evidence>
<proteinExistence type="predicted"/>
<feature type="transmembrane region" description="Helical" evidence="2">
    <location>
        <begin position="241"/>
        <end position="264"/>
    </location>
</feature>
<organism evidence="3 4">
    <name type="scientific">Cercospora beticola</name>
    <name type="common">Sugarbeet leaf spot fungus</name>
    <dbReference type="NCBI Taxonomy" id="122368"/>
    <lineage>
        <taxon>Eukaryota</taxon>
        <taxon>Fungi</taxon>
        <taxon>Dikarya</taxon>
        <taxon>Ascomycota</taxon>
        <taxon>Pezizomycotina</taxon>
        <taxon>Dothideomycetes</taxon>
        <taxon>Dothideomycetidae</taxon>
        <taxon>Mycosphaerellales</taxon>
        <taxon>Mycosphaerellaceae</taxon>
        <taxon>Cercospora</taxon>
    </lineage>
</organism>
<evidence type="ECO:0000313" key="4">
    <source>
        <dbReference type="Proteomes" id="UP000230605"/>
    </source>
</evidence>
<gene>
    <name evidence="3" type="ORF">CB0940_11726</name>
</gene>
<dbReference type="AlphaFoldDB" id="A0A2G5IE23"/>
<keyword evidence="2" id="KW-0812">Transmembrane</keyword>
<reference evidence="3 4" key="1">
    <citation type="submission" date="2015-10" db="EMBL/GenBank/DDBJ databases">
        <title>The cercosporin biosynthetic gene cluster was horizontally transferred to several fungal lineages and shown to be expanded in Cercospora beticola based on microsynteny with recipient genomes.</title>
        <authorList>
            <person name="De Jonge R."/>
            <person name="Ebert M.K."/>
            <person name="Suttle J.C."/>
            <person name="Jurick Ii W.M."/>
            <person name="Secor G.A."/>
            <person name="Thomma B.P."/>
            <person name="Van De Peer Y."/>
            <person name="Bolton M.D."/>
        </authorList>
    </citation>
    <scope>NUCLEOTIDE SEQUENCE [LARGE SCALE GENOMIC DNA]</scope>
    <source>
        <strain evidence="3 4">09-40</strain>
    </source>
</reference>
<accession>A0A2G5IE23</accession>
<evidence type="ECO:0000256" key="1">
    <source>
        <dbReference type="SAM" id="MobiDB-lite"/>
    </source>
</evidence>
<feature type="compositionally biased region" description="Polar residues" evidence="1">
    <location>
        <begin position="115"/>
        <end position="125"/>
    </location>
</feature>
<keyword evidence="2" id="KW-1133">Transmembrane helix</keyword>
<feature type="region of interest" description="Disordered" evidence="1">
    <location>
        <begin position="69"/>
        <end position="90"/>
    </location>
</feature>
<dbReference type="EMBL" id="LKMD01000099">
    <property type="protein sequence ID" value="PIB03106.1"/>
    <property type="molecule type" value="Genomic_DNA"/>
</dbReference>
<evidence type="ECO:0000256" key="2">
    <source>
        <dbReference type="SAM" id="Phobius"/>
    </source>
</evidence>
<dbReference type="Proteomes" id="UP000230605">
    <property type="component" value="Chromosome 10"/>
</dbReference>
<dbReference type="OrthoDB" id="190201at2759"/>
<comment type="caution">
    <text evidence="3">The sequence shown here is derived from an EMBL/GenBank/DDBJ whole genome shotgun (WGS) entry which is preliminary data.</text>
</comment>
<sequence length="348" mass="38383">MSSTCSESSESPDGFLGYRYPRISSRSTFVLSTLLPALIQRRLSKLRHFRPTFVQDETLSQHSHLAGYLEEDSEGSVTPPPSYATDDNRDLSCQSQPAVLRWVQETRMPGRVPSRPTSSGSNTPTGMEEPLQDTERGSSSGVQWKYANPGLASIKLAQSEDAAAGSSSMFPRKQYISGVACLLHGLPQELSKDELQNLREALPQSLKADATTDGQLAVRSKGDNNNVPGRPLAQRSTLQNWVAMFTLYMFLVASFILPYVRFLLREAYQFDRKHKISDKLLSHGIDTAAAMRRHTLTIATQVCSMNDGKVGEQLKDVSMYMVQGVSAGVYDGIGEGMQVLGLRANKRE</sequence>
<keyword evidence="2" id="KW-0472">Membrane</keyword>
<protein>
    <submittedName>
        <fullName evidence="3">Uncharacterized protein</fullName>
    </submittedName>
</protein>
<name>A0A2G5IE23_CERBT</name>
<feature type="region of interest" description="Disordered" evidence="1">
    <location>
        <begin position="106"/>
        <end position="141"/>
    </location>
</feature>